<dbReference type="EMBL" id="FOLE01000009">
    <property type="protein sequence ID" value="SFC74258.1"/>
    <property type="molecule type" value="Genomic_DNA"/>
</dbReference>
<dbReference type="AlphaFoldDB" id="A0A1I1LTJ0"/>
<dbReference type="STRING" id="927664.SAMN05421780_10943"/>
<reference evidence="1 2" key="1">
    <citation type="submission" date="2016-10" db="EMBL/GenBank/DDBJ databases">
        <authorList>
            <person name="de Groot N.N."/>
        </authorList>
    </citation>
    <scope>NUCLEOTIDE SEQUENCE [LARGE SCALE GENOMIC DNA]</scope>
    <source>
        <strain evidence="1 2">DSM 6793</strain>
    </source>
</reference>
<dbReference type="RefSeq" id="WP_091514447.1">
    <property type="nucleotide sequence ID" value="NZ_FOLE01000009.1"/>
</dbReference>
<name>A0A1I1LTJ0_9BACT</name>
<keyword evidence="2" id="KW-1185">Reference proteome</keyword>
<sequence length="71" mass="8160">MPAKKKKTDKEQEATPRVHPDLEGFNITINSFGELQSSFDIEKINRFLNKNVKDKKFKGREDIDGVPPESK</sequence>
<proteinExistence type="predicted"/>
<protein>
    <submittedName>
        <fullName evidence="1">Uncharacterized protein</fullName>
    </submittedName>
</protein>
<evidence type="ECO:0000313" key="2">
    <source>
        <dbReference type="Proteomes" id="UP000199514"/>
    </source>
</evidence>
<organism evidence="1 2">
    <name type="scientific">Flexibacter flexilis DSM 6793</name>
    <dbReference type="NCBI Taxonomy" id="927664"/>
    <lineage>
        <taxon>Bacteria</taxon>
        <taxon>Pseudomonadati</taxon>
        <taxon>Bacteroidota</taxon>
        <taxon>Cytophagia</taxon>
        <taxon>Cytophagales</taxon>
        <taxon>Flexibacteraceae</taxon>
        <taxon>Flexibacter</taxon>
    </lineage>
</organism>
<evidence type="ECO:0000313" key="1">
    <source>
        <dbReference type="EMBL" id="SFC74258.1"/>
    </source>
</evidence>
<gene>
    <name evidence="1" type="ORF">SAMN05421780_10943</name>
</gene>
<accession>A0A1I1LTJ0</accession>
<dbReference type="OrthoDB" id="982933at2"/>
<dbReference type="Proteomes" id="UP000199514">
    <property type="component" value="Unassembled WGS sequence"/>
</dbReference>